<comment type="caution">
    <text evidence="3">The sequence shown here is derived from an EMBL/GenBank/DDBJ whole genome shotgun (WGS) entry which is preliminary data.</text>
</comment>
<dbReference type="GO" id="GO:0008168">
    <property type="term" value="F:methyltransferase activity"/>
    <property type="evidence" value="ECO:0007669"/>
    <property type="project" value="UniProtKB-KW"/>
</dbReference>
<gene>
    <name evidence="3" type="ORF">B9M88_04175</name>
</gene>
<name>A0ABX3Z3H3_9STAP</name>
<evidence type="ECO:0000313" key="3">
    <source>
        <dbReference type="EMBL" id="OTW31486.1"/>
    </source>
</evidence>
<evidence type="ECO:0000313" key="4">
    <source>
        <dbReference type="Proteomes" id="UP000195208"/>
    </source>
</evidence>
<dbReference type="Pfam" id="PF13649">
    <property type="entry name" value="Methyltransf_25"/>
    <property type="match status" value="1"/>
</dbReference>
<dbReference type="InterPro" id="IPR029063">
    <property type="entry name" value="SAM-dependent_MTases_sf"/>
</dbReference>
<organism evidence="3 4">
    <name type="scientific">Staphylococcus agnetis</name>
    <dbReference type="NCBI Taxonomy" id="985762"/>
    <lineage>
        <taxon>Bacteria</taxon>
        <taxon>Bacillati</taxon>
        <taxon>Bacillota</taxon>
        <taxon>Bacilli</taxon>
        <taxon>Bacillales</taxon>
        <taxon>Staphylococcaceae</taxon>
        <taxon>Staphylococcus</taxon>
    </lineage>
</organism>
<accession>A0ABX3Z3H3</accession>
<dbReference type="SUPFAM" id="SSF53335">
    <property type="entry name" value="S-adenosyl-L-methionine-dependent methyltransferases"/>
    <property type="match status" value="1"/>
</dbReference>
<dbReference type="InterPro" id="IPR041698">
    <property type="entry name" value="Methyltransf_25"/>
</dbReference>
<keyword evidence="1" id="KW-0808">Transferase</keyword>
<dbReference type="Gene3D" id="3.40.50.150">
    <property type="entry name" value="Vaccinia Virus protein VP39"/>
    <property type="match status" value="1"/>
</dbReference>
<evidence type="ECO:0000256" key="1">
    <source>
        <dbReference type="ARBA" id="ARBA00022679"/>
    </source>
</evidence>
<protein>
    <submittedName>
        <fullName evidence="3">SAM-dependent methyltransferase</fullName>
    </submittedName>
</protein>
<feature type="domain" description="Methyltransferase" evidence="2">
    <location>
        <begin position="41"/>
        <end position="130"/>
    </location>
</feature>
<evidence type="ECO:0000259" key="2">
    <source>
        <dbReference type="Pfam" id="PF13649"/>
    </source>
</evidence>
<reference evidence="3 4" key="1">
    <citation type="submission" date="2017-04" db="EMBL/GenBank/DDBJ databases">
        <title>Staphylococcus agnetis, a potential pathogen in the broiler production.</title>
        <authorList>
            <person name="Poulsen L."/>
        </authorList>
    </citation>
    <scope>NUCLEOTIDE SEQUENCE [LARGE SCALE GENOMIC DNA]</scope>
    <source>
        <strain evidence="3 4">723_310714_2_2_spleen</strain>
    </source>
</reference>
<dbReference type="RefSeq" id="WP_082624762.1">
    <property type="nucleotide sequence ID" value="NZ_CP009623.1"/>
</dbReference>
<dbReference type="Proteomes" id="UP000195208">
    <property type="component" value="Unassembled WGS sequence"/>
</dbReference>
<proteinExistence type="predicted"/>
<dbReference type="GO" id="GO:0032259">
    <property type="term" value="P:methylation"/>
    <property type="evidence" value="ECO:0007669"/>
    <property type="project" value="UniProtKB-KW"/>
</dbReference>
<keyword evidence="4" id="KW-1185">Reference proteome</keyword>
<keyword evidence="3" id="KW-0489">Methyltransferase</keyword>
<sequence length="227" mass="26034">MNHWDEKYQEEHYIYGKEANAYVKSIFKDTTDLPKKIVLFAEGEGRNAVYLAKLGYDVTTYDTSNVGIEKQRRLAAEQHVYVDALYGDITEANVIPRDTFDYSMNIFGHVPSKGKQMMFHNLVNALVSGGHSYFEFYAKKQLQMGTGGPKDVDMLYDEAEVRAILAQLPVRIHFLVERKVIRHEGTKHKGAGIVIQGHIERGWDIGFQFPSKTPQKSFEMIFVVFFI</sequence>
<dbReference type="PANTHER" id="PTHR43861:SF3">
    <property type="entry name" value="PUTATIVE (AFU_ORTHOLOGUE AFUA_2G14390)-RELATED"/>
    <property type="match status" value="1"/>
</dbReference>
<dbReference type="PANTHER" id="PTHR43861">
    <property type="entry name" value="TRANS-ACONITATE 2-METHYLTRANSFERASE-RELATED"/>
    <property type="match status" value="1"/>
</dbReference>
<dbReference type="EMBL" id="NEFX01000007">
    <property type="protein sequence ID" value="OTW31486.1"/>
    <property type="molecule type" value="Genomic_DNA"/>
</dbReference>